<comment type="similarity">
    <text evidence="2 6">Belongs to the FKBP-type PPIase family.</text>
</comment>
<dbReference type="AlphaFoldDB" id="A0A074LHW1"/>
<evidence type="ECO:0000256" key="3">
    <source>
        <dbReference type="ARBA" id="ARBA00023110"/>
    </source>
</evidence>
<keyword evidence="4 5" id="KW-0413">Isomerase</keyword>
<gene>
    <name evidence="8" type="ORF">EL17_13650</name>
</gene>
<evidence type="ECO:0000256" key="1">
    <source>
        <dbReference type="ARBA" id="ARBA00000971"/>
    </source>
</evidence>
<dbReference type="EC" id="5.2.1.8" evidence="6"/>
<evidence type="ECO:0000256" key="4">
    <source>
        <dbReference type="ARBA" id="ARBA00023235"/>
    </source>
</evidence>
<dbReference type="eggNOG" id="COG0545">
    <property type="taxonomic scope" value="Bacteria"/>
</dbReference>
<evidence type="ECO:0000256" key="6">
    <source>
        <dbReference type="RuleBase" id="RU003915"/>
    </source>
</evidence>
<evidence type="ECO:0000256" key="2">
    <source>
        <dbReference type="ARBA" id="ARBA00006577"/>
    </source>
</evidence>
<evidence type="ECO:0000256" key="5">
    <source>
        <dbReference type="PROSITE-ProRule" id="PRU00277"/>
    </source>
</evidence>
<reference evidence="8 9" key="1">
    <citation type="submission" date="2014-04" db="EMBL/GenBank/DDBJ databases">
        <title>Characterization and application of a salt tolerant electro-active bacterium.</title>
        <authorList>
            <person name="Yang L."/>
            <person name="Wei S."/>
            <person name="Tay Q.X.M."/>
        </authorList>
    </citation>
    <scope>NUCLEOTIDE SEQUENCE [LARGE SCALE GENOMIC DNA]</scope>
    <source>
        <strain evidence="8 9">LY1</strain>
    </source>
</reference>
<evidence type="ECO:0000259" key="7">
    <source>
        <dbReference type="PROSITE" id="PS50059"/>
    </source>
</evidence>
<proteinExistence type="inferred from homology"/>
<name>A0A074LHW1_9BACT</name>
<accession>A0A074LHW1</accession>
<keyword evidence="9" id="KW-1185">Reference proteome</keyword>
<feature type="domain" description="PPIase FKBP-type" evidence="7">
    <location>
        <begin position="206"/>
        <end position="309"/>
    </location>
</feature>
<dbReference type="Gene3D" id="3.10.50.40">
    <property type="match status" value="2"/>
</dbReference>
<dbReference type="PROSITE" id="PS51257">
    <property type="entry name" value="PROKAR_LIPOPROTEIN"/>
    <property type="match status" value="1"/>
</dbReference>
<comment type="caution">
    <text evidence="8">The sequence shown here is derived from an EMBL/GenBank/DDBJ whole genome shotgun (WGS) entry which is preliminary data.</text>
</comment>
<evidence type="ECO:0000313" key="8">
    <source>
        <dbReference type="EMBL" id="KEO73382.1"/>
    </source>
</evidence>
<organism evidence="8 9">
    <name type="scientific">Anditalea andensis</name>
    <dbReference type="NCBI Taxonomy" id="1048983"/>
    <lineage>
        <taxon>Bacteria</taxon>
        <taxon>Pseudomonadati</taxon>
        <taxon>Bacteroidota</taxon>
        <taxon>Cytophagia</taxon>
        <taxon>Cytophagales</taxon>
        <taxon>Cytophagaceae</taxon>
        <taxon>Anditalea</taxon>
    </lineage>
</organism>
<dbReference type="PANTHER" id="PTHR43811:SF19">
    <property type="entry name" value="39 KDA FK506-BINDING NUCLEAR PROTEIN"/>
    <property type="match status" value="1"/>
</dbReference>
<dbReference type="PROSITE" id="PS50059">
    <property type="entry name" value="FKBP_PPIASE"/>
    <property type="match status" value="2"/>
</dbReference>
<dbReference type="EMBL" id="JMIH01000022">
    <property type="protein sequence ID" value="KEO73382.1"/>
    <property type="molecule type" value="Genomic_DNA"/>
</dbReference>
<dbReference type="Pfam" id="PF00254">
    <property type="entry name" value="FKBP_C"/>
    <property type="match status" value="1"/>
</dbReference>
<dbReference type="PANTHER" id="PTHR43811">
    <property type="entry name" value="FKBP-TYPE PEPTIDYL-PROLYL CIS-TRANS ISOMERASE FKPA"/>
    <property type="match status" value="1"/>
</dbReference>
<feature type="domain" description="PPIase FKBP-type" evidence="7">
    <location>
        <begin position="48"/>
        <end position="137"/>
    </location>
</feature>
<dbReference type="SUPFAM" id="SSF54534">
    <property type="entry name" value="FKBP-like"/>
    <property type="match status" value="2"/>
</dbReference>
<protein>
    <recommendedName>
        <fullName evidence="6">Peptidyl-prolyl cis-trans isomerase</fullName>
        <ecNumber evidence="6">5.2.1.8</ecNumber>
    </recommendedName>
</protein>
<dbReference type="InterPro" id="IPR001179">
    <property type="entry name" value="PPIase_FKBP_dom"/>
</dbReference>
<sequence>MKNLKNFMLAGGVLAVAMTACDNQRTETTADGIEYTYVREGNNQPEQGDYVLYHFTAVNENDSLFINSYDQDFPAYLQYDSVAESQTGIDEIFLNLRNGDSIMVQTTAEKMFGGFGVPPFLKNEETITLRIGVVDVLNEENFQEYFNNLSMRQQEKQQQQASRQTEEDIQIIEKYVAENNLNAQRTESGLFYVIEKEGTGPEVNQGDMVSVHYTGYVLDGTVFDTSRESVARENNTFQEGRPGGYTPIEFPVGQGQVIQGWDEGLQLLRKGSVAKLIIPSPLAYGNRQASEVITANSVLVFDVEVTDVN</sequence>
<dbReference type="RefSeq" id="WP_035075337.1">
    <property type="nucleotide sequence ID" value="NZ_JMIH01000022.1"/>
</dbReference>
<dbReference type="STRING" id="1048983.EL17_13650"/>
<evidence type="ECO:0000313" key="9">
    <source>
        <dbReference type="Proteomes" id="UP000027821"/>
    </source>
</evidence>
<dbReference type="Proteomes" id="UP000027821">
    <property type="component" value="Unassembled WGS sequence"/>
</dbReference>
<dbReference type="GO" id="GO:0003755">
    <property type="term" value="F:peptidyl-prolyl cis-trans isomerase activity"/>
    <property type="evidence" value="ECO:0007669"/>
    <property type="project" value="UniProtKB-UniRule"/>
</dbReference>
<dbReference type="InterPro" id="IPR046357">
    <property type="entry name" value="PPIase_dom_sf"/>
</dbReference>
<keyword evidence="3 5" id="KW-0697">Rotamase</keyword>
<dbReference type="OrthoDB" id="9814548at2"/>
<comment type="catalytic activity">
    <reaction evidence="1 5 6">
        <text>[protein]-peptidylproline (omega=180) = [protein]-peptidylproline (omega=0)</text>
        <dbReference type="Rhea" id="RHEA:16237"/>
        <dbReference type="Rhea" id="RHEA-COMP:10747"/>
        <dbReference type="Rhea" id="RHEA-COMP:10748"/>
        <dbReference type="ChEBI" id="CHEBI:83833"/>
        <dbReference type="ChEBI" id="CHEBI:83834"/>
        <dbReference type="EC" id="5.2.1.8"/>
    </reaction>
</comment>